<dbReference type="InterPro" id="IPR006571">
    <property type="entry name" value="TLDc_dom"/>
</dbReference>
<evidence type="ECO:0000313" key="5">
    <source>
        <dbReference type="Proteomes" id="UP000266861"/>
    </source>
</evidence>
<sequence length="700" mass="81362">MTLKFFDKLSRNFIELLSDKDDYNVIIIIKNEKSFTAHSNVLKCRSPYFRKELKNIIPNENNIKTITIPNISKKIFDVILEYIYGGIVDLENVETKFIFDLMMTASEFEIEELTKKLENLLIETKSSWLKSHFSLVYRSIFSGNNFSDLEKFCNDIVVKYPNLIFDAQDFTSLQESALISLLKRDDLQLKEVIIWEYVIKWGIAQNSTLPVDFNEWTKENFITLKTTLQQCMPLIRYFHISNADFWSKVEPYKKIFDKQLWKDLNQHLIVPDQPVKSKILPPRSILIQELPTRTTGQAKHSTTRTTEQAKYSTTDLEKFCNDIVVKYPNLIFDAQDFTSLQESALISLLKRDDLQLKEVIIWEYVIKWGIAQNSTLPVDFNEWTKENFITLKTTLQQCMPLIRYFHISNADFWSKVEPYKKIFDKQLWKDLNQHLIVPDQPVKSKILPPRSILIQELPTRTTGQAKHSTTRTTEQAKYSTTPTTEQAKHSTSHTTEQVKHSTRSTEQTEFSTIITQEHVAEISSWIDRKSSPYSLYVPYKFVLILRGSVNGFEPQTFWDTCHGHSGTVVVMKVKGTDEILGGYNPLIWDANAVNIPGYGGCWEKTNDSFIFSLKNGNIQNSILSRVKIRDYAIFNAYKNYQIHYGPHFGHNLCMYSSSSNFTFDDNMCSNYDGHYEKHIRTTSGEFSIVDYEVFKVIITG</sequence>
<dbReference type="InterPro" id="IPR000210">
    <property type="entry name" value="BTB/POZ_dom"/>
</dbReference>
<evidence type="ECO:0000259" key="2">
    <source>
        <dbReference type="PROSITE" id="PS50097"/>
    </source>
</evidence>
<proteinExistence type="predicted"/>
<dbReference type="PANTHER" id="PTHR45774">
    <property type="entry name" value="BTB/POZ DOMAIN-CONTAINING"/>
    <property type="match status" value="1"/>
</dbReference>
<dbReference type="PROSITE" id="PS50097">
    <property type="entry name" value="BTB"/>
    <property type="match status" value="1"/>
</dbReference>
<dbReference type="CDD" id="cd18186">
    <property type="entry name" value="BTB_POZ_ZBTB_KLHL-like"/>
    <property type="match status" value="1"/>
</dbReference>
<dbReference type="InterPro" id="IPR011705">
    <property type="entry name" value="BACK"/>
</dbReference>
<protein>
    <recommendedName>
        <fullName evidence="6">BTB domain-containing protein</fullName>
    </recommendedName>
</protein>
<comment type="caution">
    <text evidence="4">The sequence shown here is derived from an EMBL/GenBank/DDBJ whole genome shotgun (WGS) entry which is preliminary data.</text>
</comment>
<evidence type="ECO:0008006" key="6">
    <source>
        <dbReference type="Google" id="ProtNLM"/>
    </source>
</evidence>
<dbReference type="Pfam" id="PF07707">
    <property type="entry name" value="BACK"/>
    <property type="match status" value="2"/>
</dbReference>
<feature type="region of interest" description="Disordered" evidence="1">
    <location>
        <begin position="458"/>
        <end position="509"/>
    </location>
</feature>
<dbReference type="Proteomes" id="UP000266861">
    <property type="component" value="Unassembled WGS sequence"/>
</dbReference>
<evidence type="ECO:0000259" key="3">
    <source>
        <dbReference type="PROSITE" id="PS51886"/>
    </source>
</evidence>
<reference evidence="4 5" key="1">
    <citation type="submission" date="2018-08" db="EMBL/GenBank/DDBJ databases">
        <title>Genome and evolution of the arbuscular mycorrhizal fungus Diversispora epigaea (formerly Glomus versiforme) and its bacterial endosymbionts.</title>
        <authorList>
            <person name="Sun X."/>
            <person name="Fei Z."/>
            <person name="Harrison M."/>
        </authorList>
    </citation>
    <scope>NUCLEOTIDE SEQUENCE [LARGE SCALE GENOMIC DNA]</scope>
    <source>
        <strain evidence="4 5">IT104</strain>
    </source>
</reference>
<organism evidence="4 5">
    <name type="scientific">Diversispora epigaea</name>
    <dbReference type="NCBI Taxonomy" id="1348612"/>
    <lineage>
        <taxon>Eukaryota</taxon>
        <taxon>Fungi</taxon>
        <taxon>Fungi incertae sedis</taxon>
        <taxon>Mucoromycota</taxon>
        <taxon>Glomeromycotina</taxon>
        <taxon>Glomeromycetes</taxon>
        <taxon>Diversisporales</taxon>
        <taxon>Diversisporaceae</taxon>
        <taxon>Diversispora</taxon>
    </lineage>
</organism>
<keyword evidence="5" id="KW-1185">Reference proteome</keyword>
<dbReference type="AlphaFoldDB" id="A0A397INX2"/>
<feature type="domain" description="TLDc" evidence="3">
    <location>
        <begin position="512"/>
        <end position="697"/>
    </location>
</feature>
<dbReference type="InterPro" id="IPR011333">
    <property type="entry name" value="SKP1/BTB/POZ_sf"/>
</dbReference>
<accession>A0A397INX2</accession>
<dbReference type="PANTHER" id="PTHR45774:SF3">
    <property type="entry name" value="BTB (POZ) DOMAIN-CONTAINING 2B-RELATED"/>
    <property type="match status" value="1"/>
</dbReference>
<dbReference type="Pfam" id="PF00651">
    <property type="entry name" value="BTB"/>
    <property type="match status" value="1"/>
</dbReference>
<dbReference type="PROSITE" id="PS51886">
    <property type="entry name" value="TLDC"/>
    <property type="match status" value="1"/>
</dbReference>
<feature type="compositionally biased region" description="Polar residues" evidence="1">
    <location>
        <begin position="458"/>
        <end position="485"/>
    </location>
</feature>
<name>A0A397INX2_9GLOM</name>
<dbReference type="Gene3D" id="3.30.710.10">
    <property type="entry name" value="Potassium Channel Kv1.1, Chain A"/>
    <property type="match status" value="1"/>
</dbReference>
<dbReference type="EMBL" id="PQFF01000184">
    <property type="protein sequence ID" value="RHZ76512.1"/>
    <property type="molecule type" value="Genomic_DNA"/>
</dbReference>
<evidence type="ECO:0000313" key="4">
    <source>
        <dbReference type="EMBL" id="RHZ76512.1"/>
    </source>
</evidence>
<evidence type="ECO:0000256" key="1">
    <source>
        <dbReference type="SAM" id="MobiDB-lite"/>
    </source>
</evidence>
<gene>
    <name evidence="4" type="ORF">Glove_196g134</name>
</gene>
<dbReference type="Pfam" id="PF07534">
    <property type="entry name" value="TLD"/>
    <property type="match status" value="1"/>
</dbReference>
<dbReference type="Gene3D" id="1.25.40.420">
    <property type="match status" value="2"/>
</dbReference>
<dbReference type="SUPFAM" id="SSF54695">
    <property type="entry name" value="POZ domain"/>
    <property type="match status" value="1"/>
</dbReference>
<feature type="domain" description="BTB" evidence="2">
    <location>
        <begin position="23"/>
        <end position="92"/>
    </location>
</feature>
<dbReference type="SMART" id="SM00225">
    <property type="entry name" value="BTB"/>
    <property type="match status" value="1"/>
</dbReference>